<name>A0AAP0ESL3_9MAGN</name>
<feature type="compositionally biased region" description="Gly residues" evidence="1">
    <location>
        <begin position="74"/>
        <end position="85"/>
    </location>
</feature>
<evidence type="ECO:0000313" key="2">
    <source>
        <dbReference type="EMBL" id="KAK9098629.1"/>
    </source>
</evidence>
<dbReference type="EMBL" id="JBBNAF010000011">
    <property type="protein sequence ID" value="KAK9098629.1"/>
    <property type="molecule type" value="Genomic_DNA"/>
</dbReference>
<dbReference type="SUPFAM" id="SSF101447">
    <property type="entry name" value="Formin homology 2 domain (FH2 domain)"/>
    <property type="match status" value="1"/>
</dbReference>
<sequence length="425" mass="47134">MRARDGGLPLERATYRELRSPLFPDGGRVVGVALGDTYACTLSACSAPLLLSGEDFQARSRQATKNRNTEVEGPGTGPSKHGGGSVSFVTTQERLAPEQTSGGDPCYTDQSMDDEAVYLNVAGECSKGRVYGLGSVGRKKRRYGDPGASTSEMPDVVPRPEFNVVAEQLRKVMEFMQQHLGMNMDETGLAQQQPPPPPPPPPPHDRKNTAQIDPVDPPQQGDNDERGNSAHEHGEQESHRAYIFTIKNWKAILPDLAGSEKIEKTGAEGKILEETKIINKSISAPGNSFSRFDWDSARCSCSQRDRRREIINAQIQNEYGNVNSRLWCNLLSPTSNGHLHGYIFRYGGSMGYVPAIDAPIQDNSYSFRFSKLWKSTYSLIRELGELVKIKYTDVPLLYYTEILSMPGLTPYVDFHEIATLRIYLN</sequence>
<evidence type="ECO:0000256" key="1">
    <source>
        <dbReference type="SAM" id="MobiDB-lite"/>
    </source>
</evidence>
<protein>
    <submittedName>
        <fullName evidence="2">Uncharacterized protein</fullName>
    </submittedName>
</protein>
<accession>A0AAP0ESL3</accession>
<comment type="caution">
    <text evidence="2">The sequence shown here is derived from an EMBL/GenBank/DDBJ whole genome shotgun (WGS) entry which is preliminary data.</text>
</comment>
<feature type="compositionally biased region" description="Basic and acidic residues" evidence="1">
    <location>
        <begin position="223"/>
        <end position="238"/>
    </location>
</feature>
<dbReference type="InterPro" id="IPR027417">
    <property type="entry name" value="P-loop_NTPase"/>
</dbReference>
<evidence type="ECO:0000313" key="3">
    <source>
        <dbReference type="Proteomes" id="UP001420932"/>
    </source>
</evidence>
<proteinExistence type="predicted"/>
<organism evidence="2 3">
    <name type="scientific">Stephania yunnanensis</name>
    <dbReference type="NCBI Taxonomy" id="152371"/>
    <lineage>
        <taxon>Eukaryota</taxon>
        <taxon>Viridiplantae</taxon>
        <taxon>Streptophyta</taxon>
        <taxon>Embryophyta</taxon>
        <taxon>Tracheophyta</taxon>
        <taxon>Spermatophyta</taxon>
        <taxon>Magnoliopsida</taxon>
        <taxon>Ranunculales</taxon>
        <taxon>Menispermaceae</taxon>
        <taxon>Menispermoideae</taxon>
        <taxon>Cissampelideae</taxon>
        <taxon>Stephania</taxon>
    </lineage>
</organism>
<dbReference type="InterPro" id="IPR036961">
    <property type="entry name" value="Kinesin_motor_dom_sf"/>
</dbReference>
<dbReference type="AlphaFoldDB" id="A0AAP0ESL3"/>
<feature type="compositionally biased region" description="Pro residues" evidence="1">
    <location>
        <begin position="193"/>
        <end position="202"/>
    </location>
</feature>
<dbReference type="SUPFAM" id="SSF52540">
    <property type="entry name" value="P-loop containing nucleoside triphosphate hydrolases"/>
    <property type="match status" value="1"/>
</dbReference>
<dbReference type="Gene3D" id="3.40.850.10">
    <property type="entry name" value="Kinesin motor domain"/>
    <property type="match status" value="1"/>
</dbReference>
<feature type="region of interest" description="Disordered" evidence="1">
    <location>
        <begin position="187"/>
        <end position="238"/>
    </location>
</feature>
<gene>
    <name evidence="2" type="ORF">Syun_025674</name>
</gene>
<keyword evidence="3" id="KW-1185">Reference proteome</keyword>
<feature type="region of interest" description="Disordered" evidence="1">
    <location>
        <begin position="60"/>
        <end position="86"/>
    </location>
</feature>
<dbReference type="Proteomes" id="UP001420932">
    <property type="component" value="Unassembled WGS sequence"/>
</dbReference>
<reference evidence="2 3" key="1">
    <citation type="submission" date="2024-01" db="EMBL/GenBank/DDBJ databases">
        <title>Genome assemblies of Stephania.</title>
        <authorList>
            <person name="Yang L."/>
        </authorList>
    </citation>
    <scope>NUCLEOTIDE SEQUENCE [LARGE SCALE GENOMIC DNA]</scope>
    <source>
        <strain evidence="2">YNDBR</strain>
        <tissue evidence="2">Leaf</tissue>
    </source>
</reference>